<name>A0A7H8RBL6_TALRU</name>
<dbReference type="KEGG" id="trg:TRUGW13939_10877"/>
<evidence type="ECO:0000313" key="2">
    <source>
        <dbReference type="Proteomes" id="UP000509510"/>
    </source>
</evidence>
<dbReference type="EMBL" id="CP055903">
    <property type="protein sequence ID" value="QKX63706.1"/>
    <property type="molecule type" value="Genomic_DNA"/>
</dbReference>
<keyword evidence="2" id="KW-1185">Reference proteome</keyword>
<protein>
    <submittedName>
        <fullName evidence="1">Uncharacterized protein</fullName>
    </submittedName>
</protein>
<reference evidence="2" key="1">
    <citation type="submission" date="2020-06" db="EMBL/GenBank/DDBJ databases">
        <title>A chromosome-scale genome assembly of Talaromyces rugulosus W13939.</title>
        <authorList>
            <person name="Wang B."/>
            <person name="Guo L."/>
            <person name="Ye K."/>
            <person name="Wang L."/>
        </authorList>
    </citation>
    <scope>NUCLEOTIDE SEQUENCE [LARGE SCALE GENOMIC DNA]</scope>
    <source>
        <strain evidence="2">W13939</strain>
    </source>
</reference>
<dbReference type="RefSeq" id="XP_035349880.1">
    <property type="nucleotide sequence ID" value="XM_035493987.1"/>
</dbReference>
<organism evidence="1 2">
    <name type="scientific">Talaromyces rugulosus</name>
    <name type="common">Penicillium rugulosum</name>
    <dbReference type="NCBI Taxonomy" id="121627"/>
    <lineage>
        <taxon>Eukaryota</taxon>
        <taxon>Fungi</taxon>
        <taxon>Dikarya</taxon>
        <taxon>Ascomycota</taxon>
        <taxon>Pezizomycotina</taxon>
        <taxon>Eurotiomycetes</taxon>
        <taxon>Eurotiomycetidae</taxon>
        <taxon>Eurotiales</taxon>
        <taxon>Trichocomaceae</taxon>
        <taxon>Talaromyces</taxon>
        <taxon>Talaromyces sect. Islandici</taxon>
    </lineage>
</organism>
<dbReference type="AlphaFoldDB" id="A0A7H8RBL6"/>
<evidence type="ECO:0000313" key="1">
    <source>
        <dbReference type="EMBL" id="QKX63706.1"/>
    </source>
</evidence>
<accession>A0A7H8RBL6</accession>
<sequence>MSIIYNPNAQHQPPLPPLPIQLRVVINNPQFGEVPEPLVYFWAIQPLHRCDTTMEQTVPFTPFNYDGSSFRVVLERLLSGRDDGELRILKRWDENFIKTVPDDGHIIALRSTGDDGERLAIKVAGLYRITVSIRLTSRLPQFSDTLVEGRYELRVRRRRQWD</sequence>
<dbReference type="Proteomes" id="UP000509510">
    <property type="component" value="Chromosome VI"/>
</dbReference>
<dbReference type="GeneID" id="55998356"/>
<proteinExistence type="predicted"/>
<gene>
    <name evidence="1" type="ORF">TRUGW13939_10877</name>
</gene>